<organism evidence="1 2">
    <name type="scientific">Actinacidiphila oryziradicis</name>
    <dbReference type="NCBI Taxonomy" id="2571141"/>
    <lineage>
        <taxon>Bacteria</taxon>
        <taxon>Bacillati</taxon>
        <taxon>Actinomycetota</taxon>
        <taxon>Actinomycetes</taxon>
        <taxon>Kitasatosporales</taxon>
        <taxon>Streptomycetaceae</taxon>
        <taxon>Actinacidiphila</taxon>
    </lineage>
</organism>
<comment type="caution">
    <text evidence="1">The sequence shown here is derived from an EMBL/GenBank/DDBJ whole genome shotgun (WGS) entry which is preliminary data.</text>
</comment>
<dbReference type="Proteomes" id="UP000305778">
    <property type="component" value="Unassembled WGS sequence"/>
</dbReference>
<evidence type="ECO:0000313" key="1">
    <source>
        <dbReference type="EMBL" id="TKA13168.1"/>
    </source>
</evidence>
<protein>
    <submittedName>
        <fullName evidence="1">Uncharacterized protein</fullName>
    </submittedName>
</protein>
<dbReference type="AlphaFoldDB" id="A0A4U0SUD3"/>
<evidence type="ECO:0000313" key="2">
    <source>
        <dbReference type="Proteomes" id="UP000305778"/>
    </source>
</evidence>
<proteinExistence type="predicted"/>
<dbReference type="EMBL" id="SUMC01000001">
    <property type="protein sequence ID" value="TKA13168.1"/>
    <property type="molecule type" value="Genomic_DNA"/>
</dbReference>
<sequence>MNGHEHYQRAEELAEKVSSGRAYADAIETAMLAQVHATLALAAATADATNFRRDLYAGNGDELPATTARKKNFAAKSADAANDFI</sequence>
<accession>A0A4U0SUD3</accession>
<dbReference type="RefSeq" id="WP_136721313.1">
    <property type="nucleotide sequence ID" value="NZ_SUMC01000001.1"/>
</dbReference>
<reference evidence="1 2" key="1">
    <citation type="submission" date="2019-04" db="EMBL/GenBank/DDBJ databases">
        <title>Streptomyces oryziradicis sp. nov., a novel actinomycete isolated from rhizosphere soil of rice (Oryza sativa L.).</title>
        <authorList>
            <person name="Li C."/>
        </authorList>
    </citation>
    <scope>NUCLEOTIDE SEQUENCE [LARGE SCALE GENOMIC DNA]</scope>
    <source>
        <strain evidence="1 2">NEAU-C40</strain>
    </source>
</reference>
<keyword evidence="2" id="KW-1185">Reference proteome</keyword>
<gene>
    <name evidence="1" type="ORF">FCI23_00010</name>
</gene>
<name>A0A4U0SUD3_9ACTN</name>